<dbReference type="Proteomes" id="UP000029914">
    <property type="component" value="Chromosome"/>
</dbReference>
<evidence type="ECO:0000256" key="3">
    <source>
        <dbReference type="ARBA" id="ARBA00022801"/>
    </source>
</evidence>
<dbReference type="EMBL" id="CP006764">
    <property type="protein sequence ID" value="AIT61199.1"/>
    <property type="molecule type" value="Genomic_DNA"/>
</dbReference>
<dbReference type="Gene3D" id="3.60.15.10">
    <property type="entry name" value="Ribonuclease Z/Hydroxyacylglutathione hydrolase-like"/>
    <property type="match status" value="1"/>
</dbReference>
<dbReference type="PANTHER" id="PTHR46233:SF3">
    <property type="entry name" value="HYDROXYACYLGLUTATHIONE HYDROLASE GLOC"/>
    <property type="match status" value="1"/>
</dbReference>
<dbReference type="PANTHER" id="PTHR46233">
    <property type="entry name" value="HYDROXYACYLGLUTATHIONE HYDROLASE GLOC"/>
    <property type="match status" value="1"/>
</dbReference>
<keyword evidence="2" id="KW-0479">Metal-binding</keyword>
<dbReference type="eggNOG" id="COG0491">
    <property type="taxonomic scope" value="Bacteria"/>
</dbReference>
<dbReference type="STRING" id="558173.CDOO_07915"/>
<protein>
    <submittedName>
        <fullName evidence="6">Hydrolase</fullName>
    </submittedName>
</protein>
<dbReference type="CDD" id="cd06262">
    <property type="entry name" value="metallo-hydrolase-like_MBL-fold"/>
    <property type="match status" value="1"/>
</dbReference>
<dbReference type="RefSeq" id="WP_018021767.1">
    <property type="nucleotide sequence ID" value="NZ_AQUX01000003.1"/>
</dbReference>
<feature type="domain" description="Metallo-beta-lactamase" evidence="5">
    <location>
        <begin position="12"/>
        <end position="184"/>
    </location>
</feature>
<dbReference type="GO" id="GO:0016787">
    <property type="term" value="F:hydrolase activity"/>
    <property type="evidence" value="ECO:0007669"/>
    <property type="project" value="UniProtKB-KW"/>
</dbReference>
<proteinExistence type="predicted"/>
<evidence type="ECO:0000313" key="7">
    <source>
        <dbReference type="Proteomes" id="UP000029914"/>
    </source>
</evidence>
<evidence type="ECO:0000256" key="4">
    <source>
        <dbReference type="ARBA" id="ARBA00022833"/>
    </source>
</evidence>
<dbReference type="SUPFAM" id="SSF56281">
    <property type="entry name" value="Metallo-hydrolase/oxidoreductase"/>
    <property type="match status" value="1"/>
</dbReference>
<dbReference type="InterPro" id="IPR051453">
    <property type="entry name" value="MBL_Glyoxalase_II"/>
</dbReference>
<dbReference type="HOGENOM" id="CLU_030571_5_4_11"/>
<keyword evidence="3 6" id="KW-0378">Hydrolase</keyword>
<dbReference type="Pfam" id="PF00753">
    <property type="entry name" value="Lactamase_B"/>
    <property type="match status" value="1"/>
</dbReference>
<accession>A0A097IGF4</accession>
<dbReference type="SMART" id="SM00849">
    <property type="entry name" value="Lactamase_B"/>
    <property type="match status" value="1"/>
</dbReference>
<dbReference type="GO" id="GO:0046872">
    <property type="term" value="F:metal ion binding"/>
    <property type="evidence" value="ECO:0007669"/>
    <property type="project" value="UniProtKB-KW"/>
</dbReference>
<dbReference type="AlphaFoldDB" id="A0A097IGF4"/>
<evidence type="ECO:0000256" key="2">
    <source>
        <dbReference type="ARBA" id="ARBA00022723"/>
    </source>
</evidence>
<keyword evidence="4" id="KW-0862">Zinc</keyword>
<name>A0A097IGF4_9CORY</name>
<reference evidence="6 7" key="1">
    <citation type="submission" date="2013-09" db="EMBL/GenBank/DDBJ databases">
        <title>Complete genome sequence of Corynebacterium doosanense CAU 212(T) (=DSM 45436(T)), isolated from activated sludge.</title>
        <authorList>
            <person name="Schaffert L."/>
            <person name="Albersmeier A."/>
            <person name="Kalinowski J."/>
            <person name="Ruckert C."/>
        </authorList>
    </citation>
    <scope>NUCLEOTIDE SEQUENCE [LARGE SCALE GENOMIC DNA]</scope>
    <source>
        <strain evidence="6 7">CAU 212</strain>
    </source>
</reference>
<dbReference type="KEGG" id="cdo:CDOO_07915"/>
<gene>
    <name evidence="6" type="ORF">CDOO_07915</name>
</gene>
<dbReference type="OrthoDB" id="9802991at2"/>
<comment type="cofactor">
    <cofactor evidence="1">
        <name>Zn(2+)</name>
        <dbReference type="ChEBI" id="CHEBI:29105"/>
    </cofactor>
</comment>
<keyword evidence="7" id="KW-1185">Reference proteome</keyword>
<dbReference type="InterPro" id="IPR036866">
    <property type="entry name" value="RibonucZ/Hydroxyglut_hydro"/>
</dbReference>
<sequence>MQLSGFAAGPYKTNTYVISDGDSCVVVDPGMHSYDRVMSLGLRVDTVLLTHGHIDHTRDAGAFGVPVYIHPDDEFMLAAGAGVSEQSRALFDAENMERIDDLRPLTDGSELSFFGESFVVRHTPGHSPGSCLLVHSEFVFAGDVLFRGSIGRTDLPGSDPAAMDASLRGPVWSLPDALAVLPGHGPTTTMATERASNPFLTAL</sequence>
<dbReference type="InterPro" id="IPR001279">
    <property type="entry name" value="Metallo-B-lactamas"/>
</dbReference>
<evidence type="ECO:0000259" key="5">
    <source>
        <dbReference type="SMART" id="SM00849"/>
    </source>
</evidence>
<evidence type="ECO:0000313" key="6">
    <source>
        <dbReference type="EMBL" id="AIT61199.1"/>
    </source>
</evidence>
<evidence type="ECO:0000256" key="1">
    <source>
        <dbReference type="ARBA" id="ARBA00001947"/>
    </source>
</evidence>
<organism evidence="6 7">
    <name type="scientific">Corynebacterium doosanense CAU 212 = DSM 45436</name>
    <dbReference type="NCBI Taxonomy" id="558173"/>
    <lineage>
        <taxon>Bacteria</taxon>
        <taxon>Bacillati</taxon>
        <taxon>Actinomycetota</taxon>
        <taxon>Actinomycetes</taxon>
        <taxon>Mycobacteriales</taxon>
        <taxon>Corynebacteriaceae</taxon>
        <taxon>Corynebacterium</taxon>
    </lineage>
</organism>